<dbReference type="InterPro" id="IPR028082">
    <property type="entry name" value="Peripla_BP_I"/>
</dbReference>
<proteinExistence type="predicted"/>
<keyword evidence="1" id="KW-0614">Plasmid</keyword>
<name>A0A0D4ZYY3_STAEP</name>
<accession>A0A0D4ZYY3</accession>
<dbReference type="Gene3D" id="3.40.50.2300">
    <property type="match status" value="2"/>
</dbReference>
<geneLocation type="plasmid" evidence="1">
    <name>p12-00322</name>
</geneLocation>
<organism evidence="1">
    <name type="scientific">Staphylococcus epidermidis</name>
    <dbReference type="NCBI Taxonomy" id="1282"/>
    <lineage>
        <taxon>Bacteria</taxon>
        <taxon>Bacillati</taxon>
        <taxon>Bacillota</taxon>
        <taxon>Bacilli</taxon>
        <taxon>Bacillales</taxon>
        <taxon>Staphylococcaceae</taxon>
        <taxon>Staphylococcus</taxon>
    </lineage>
</organism>
<evidence type="ECO:0000313" key="1">
    <source>
        <dbReference type="EMBL" id="AJW29126.1"/>
    </source>
</evidence>
<dbReference type="AlphaFoldDB" id="A0A0D4ZYY3"/>
<dbReference type="EMBL" id="KM521836">
    <property type="protein sequence ID" value="AJW29126.1"/>
    <property type="molecule type" value="Genomic_DNA"/>
</dbReference>
<reference evidence="1" key="1">
    <citation type="submission" date="2014-09" db="EMBL/GenBank/DDBJ databases">
        <authorList>
            <person name="Bender J.K."/>
            <person name="Strommenger B."/>
            <person name="Steglich M."/>
            <person name="Zimmermann O."/>
            <person name="Fenner I."/>
            <person name="Lensing C."/>
            <person name="Dagwadordsch U."/>
            <person name="Werner G."/>
            <person name="Layer F."/>
        </authorList>
    </citation>
    <scope>NUCLEOTIDE SEQUENCE</scope>
    <source>
        <strain evidence="1">12-00322</strain>
        <plasmid evidence="1">p12-00322</plasmid>
    </source>
</reference>
<protein>
    <submittedName>
        <fullName evidence="1">Uncharacterized protein</fullName>
    </submittedName>
</protein>
<sequence length="55" mass="6138">MGFDNQPIAQALTISTINQPIKELEYKSITMIIKLINGDELIAQTVELSYTILSI</sequence>
<dbReference type="SUPFAM" id="SSF53822">
    <property type="entry name" value="Periplasmic binding protein-like I"/>
    <property type="match status" value="1"/>
</dbReference>
<reference evidence="1" key="2">
    <citation type="journal article" date="2015" name="J. Antimicrob. Chemother.">
        <title>Linezolid resistance in clinical isolates of Staphylococcus epidermidis from German hospitals and characterization of two cfr-carrying plasmids.</title>
        <authorList>
            <person name="Bender J."/>
            <person name="Strommenger B."/>
            <person name="Steglich M."/>
            <person name="Zimmermann O."/>
            <person name="Fenner I."/>
            <person name="Lensing C."/>
            <person name="Dagwadordsch U."/>
            <person name="Kekule A.S."/>
            <person name="Werner G."/>
            <person name="Layer F."/>
        </authorList>
    </citation>
    <scope>NUCLEOTIDE SEQUENCE</scope>
    <source>
        <strain evidence="1">12-00322</strain>
        <plasmid evidence="1">p12-00322</plasmid>
    </source>
</reference>